<evidence type="ECO:0000313" key="1">
    <source>
        <dbReference type="EMBL" id="MDJ1171820.1"/>
    </source>
</evidence>
<proteinExistence type="predicted"/>
<organism evidence="1 2">
    <name type="scientific">Roseofilum acuticapitatum BLCC-M154</name>
    <dbReference type="NCBI Taxonomy" id="3022444"/>
    <lineage>
        <taxon>Bacteria</taxon>
        <taxon>Bacillati</taxon>
        <taxon>Cyanobacteriota</taxon>
        <taxon>Cyanophyceae</taxon>
        <taxon>Desertifilales</taxon>
        <taxon>Desertifilaceae</taxon>
        <taxon>Roseofilum</taxon>
        <taxon>Roseofilum acuticapitatum</taxon>
    </lineage>
</organism>
<name>A0ABT7AY80_9CYAN</name>
<dbReference type="EMBL" id="JAQOSP010000129">
    <property type="protein sequence ID" value="MDJ1171820.1"/>
    <property type="molecule type" value="Genomic_DNA"/>
</dbReference>
<sequence>MEDWEKEWQNLCESFTTGVEQFFREVEEELEEWVGEMAEITLEMAETLDDLLFGDLEAYLNEWLDPIQPPPLESREEDRTYNPFADLEEFSVNPEHQACVGCRHYHGQVYGGNLLVCGMHPYGPEDSSCRDWEGREDR</sequence>
<dbReference type="RefSeq" id="WP_283755574.1">
    <property type="nucleotide sequence ID" value="NZ_JAQOSP010000129.1"/>
</dbReference>
<keyword evidence="2" id="KW-1185">Reference proteome</keyword>
<dbReference type="Proteomes" id="UP001235303">
    <property type="component" value="Unassembled WGS sequence"/>
</dbReference>
<protein>
    <submittedName>
        <fullName evidence="1">Uncharacterized protein</fullName>
    </submittedName>
</protein>
<comment type="caution">
    <text evidence="1">The sequence shown here is derived from an EMBL/GenBank/DDBJ whole genome shotgun (WGS) entry which is preliminary data.</text>
</comment>
<evidence type="ECO:0000313" key="2">
    <source>
        <dbReference type="Proteomes" id="UP001235303"/>
    </source>
</evidence>
<reference evidence="1 2" key="1">
    <citation type="submission" date="2023-01" db="EMBL/GenBank/DDBJ databases">
        <title>Novel diversity within Roseofilum (Cyanobacteria; Desertifilaceae) from marine benthic mats with descriptions of four novel species.</title>
        <authorList>
            <person name="Wang Y."/>
            <person name="Berthold D.E."/>
            <person name="Hu J."/>
            <person name="Lefler F.W."/>
            <person name="Laughinghouse H.D. IV."/>
        </authorList>
    </citation>
    <scope>NUCLEOTIDE SEQUENCE [LARGE SCALE GENOMIC DNA]</scope>
    <source>
        <strain evidence="1 2">BLCC-M154</strain>
    </source>
</reference>
<accession>A0ABT7AY80</accession>
<gene>
    <name evidence="1" type="ORF">PMG71_20535</name>
</gene>